<proteinExistence type="inferred from homology"/>
<dbReference type="Gene3D" id="2.40.37.10">
    <property type="entry name" value="Lyase, Ornithine Decarboxylase, Chain A, domain 1"/>
    <property type="match status" value="1"/>
</dbReference>
<feature type="active site" description="Proton acceptor; specific for D-alanine" evidence="4">
    <location>
        <position position="46"/>
    </location>
</feature>
<dbReference type="InterPro" id="IPR000821">
    <property type="entry name" value="Ala_racemase"/>
</dbReference>
<dbReference type="InterPro" id="IPR009006">
    <property type="entry name" value="Ala_racemase/Decarboxylase_C"/>
</dbReference>
<dbReference type="InterPro" id="IPR020622">
    <property type="entry name" value="Ala_racemase_pyridoxalP-BS"/>
</dbReference>
<dbReference type="Pfam" id="PF01168">
    <property type="entry name" value="Ala_racemase_N"/>
    <property type="match status" value="1"/>
</dbReference>
<accession>A0ABX4HVC2</accession>
<evidence type="ECO:0000313" key="7">
    <source>
        <dbReference type="Proteomes" id="UP000218427"/>
    </source>
</evidence>
<feature type="binding site" evidence="4">
    <location>
        <position position="319"/>
    </location>
    <ligand>
        <name>substrate</name>
    </ligand>
</feature>
<sequence>MSEPQEQRSSLCDEGVLLIDLDAIGRNYDILCGKVGAVGRCAAVVKADAYGLGVRRVAPVLWKRGCRHFFVATLAEGVVLRQQLGPEAEIVVLTGVRPGTEQACLDAGVVPTIFTTAQLRAWADTLEKSGQQAHCALKIDTGMTRLGMGADEYDQLLTDRSLLEAAGVDLLMSHLACADEPAHPQNRLQLEAFREAAGRLRSLLPSVRLSLANSSGIFLDETYHFDLARPGSALYGINPVPGTPNPMAPVVTLELPVIQVRQVLRDCHVGYGATQTAAAGSWLAVARGGYADGVLRAQGGRGCAWACGRRLPMIGRVSMDSATYDISRLAPGEREALDHIQLLNTELTVDEVAEYAGTIGYEILTSLGRRYQRQYLETCD</sequence>
<evidence type="ECO:0000259" key="5">
    <source>
        <dbReference type="SMART" id="SM01005"/>
    </source>
</evidence>
<dbReference type="SUPFAM" id="SSF51419">
    <property type="entry name" value="PLP-binding barrel"/>
    <property type="match status" value="1"/>
</dbReference>
<comment type="cofactor">
    <cofactor evidence="1 4">
        <name>pyridoxal 5'-phosphate</name>
        <dbReference type="ChEBI" id="CHEBI:597326"/>
    </cofactor>
</comment>
<dbReference type="NCBIfam" id="TIGR00492">
    <property type="entry name" value="alr"/>
    <property type="match status" value="1"/>
</dbReference>
<comment type="catalytic activity">
    <reaction evidence="4">
        <text>L-alanine = D-alanine</text>
        <dbReference type="Rhea" id="RHEA:20249"/>
        <dbReference type="ChEBI" id="CHEBI:57416"/>
        <dbReference type="ChEBI" id="CHEBI:57972"/>
        <dbReference type="EC" id="5.1.1.1"/>
    </reaction>
</comment>
<evidence type="ECO:0000256" key="4">
    <source>
        <dbReference type="HAMAP-Rule" id="MF_01201"/>
    </source>
</evidence>
<dbReference type="Pfam" id="PF00842">
    <property type="entry name" value="Ala_racemase_C"/>
    <property type="match status" value="1"/>
</dbReference>
<dbReference type="EMBL" id="LRFG02000009">
    <property type="protein sequence ID" value="PCO04065.1"/>
    <property type="molecule type" value="Genomic_DNA"/>
</dbReference>
<dbReference type="HAMAP" id="MF_01201">
    <property type="entry name" value="Ala_racemase"/>
    <property type="match status" value="1"/>
</dbReference>
<dbReference type="SUPFAM" id="SSF50621">
    <property type="entry name" value="Alanine racemase C-terminal domain-like"/>
    <property type="match status" value="1"/>
</dbReference>
<dbReference type="Gene3D" id="3.20.20.10">
    <property type="entry name" value="Alanine racemase"/>
    <property type="match status" value="1"/>
</dbReference>
<dbReference type="InterPro" id="IPR001608">
    <property type="entry name" value="Ala_racemase_N"/>
</dbReference>
<comment type="caution">
    <text evidence="6">The sequence shown here is derived from an EMBL/GenBank/DDBJ whole genome shotgun (WGS) entry which is preliminary data.</text>
</comment>
<dbReference type="Proteomes" id="UP000218427">
    <property type="component" value="Unassembled WGS sequence"/>
</dbReference>
<feature type="domain" description="Alanine racemase C-terminal" evidence="5">
    <location>
        <begin position="250"/>
        <end position="376"/>
    </location>
</feature>
<dbReference type="InterPro" id="IPR029066">
    <property type="entry name" value="PLP-binding_barrel"/>
</dbReference>
<keyword evidence="2 4" id="KW-0663">Pyridoxal phosphate</keyword>
<dbReference type="CDD" id="cd00430">
    <property type="entry name" value="PLPDE_III_AR"/>
    <property type="match status" value="1"/>
</dbReference>
<dbReference type="InterPro" id="IPR011079">
    <property type="entry name" value="Ala_racemase_C"/>
</dbReference>
<dbReference type="PROSITE" id="PS00395">
    <property type="entry name" value="ALANINE_RACEMASE"/>
    <property type="match status" value="1"/>
</dbReference>
<feature type="binding site" evidence="4">
    <location>
        <position position="145"/>
    </location>
    <ligand>
        <name>substrate</name>
    </ligand>
</feature>
<organism evidence="6 7">
    <name type="scientific">Microbulbifer flavimaris</name>
    <dbReference type="NCBI Taxonomy" id="1781068"/>
    <lineage>
        <taxon>Bacteria</taxon>
        <taxon>Pseudomonadati</taxon>
        <taxon>Pseudomonadota</taxon>
        <taxon>Gammaproteobacteria</taxon>
        <taxon>Cellvibrionales</taxon>
        <taxon>Microbulbiferaceae</taxon>
        <taxon>Microbulbifer</taxon>
    </lineage>
</organism>
<comment type="pathway">
    <text evidence="4">Amino-acid biosynthesis; D-alanine biosynthesis; D-alanine from L-alanine: step 1/1.</text>
</comment>
<dbReference type="RefSeq" id="WP_067104761.1">
    <property type="nucleotide sequence ID" value="NZ_LRFG02000009.1"/>
</dbReference>
<feature type="modified residue" description="N6-(pyridoxal phosphate)lysine" evidence="4">
    <location>
        <position position="46"/>
    </location>
</feature>
<evidence type="ECO:0000256" key="1">
    <source>
        <dbReference type="ARBA" id="ARBA00001933"/>
    </source>
</evidence>
<gene>
    <name evidence="6" type="primary">alr</name>
    <name evidence="6" type="ORF">AWR36_015870</name>
</gene>
<dbReference type="PANTHER" id="PTHR30511:SF0">
    <property type="entry name" value="ALANINE RACEMASE, CATABOLIC-RELATED"/>
    <property type="match status" value="1"/>
</dbReference>
<dbReference type="SMART" id="SM01005">
    <property type="entry name" value="Ala_racemase_C"/>
    <property type="match status" value="1"/>
</dbReference>
<protein>
    <recommendedName>
        <fullName evidence="4">Alanine racemase</fullName>
        <ecNumber evidence="4">5.1.1.1</ecNumber>
    </recommendedName>
</protein>
<dbReference type="EC" id="5.1.1.1" evidence="4"/>
<evidence type="ECO:0000256" key="3">
    <source>
        <dbReference type="ARBA" id="ARBA00023235"/>
    </source>
</evidence>
<reference evidence="6" key="1">
    <citation type="submission" date="2017-08" db="EMBL/GenBank/DDBJ databases">
        <title>Microbulbifer marisrubri sp. nov., a halophilic alphaproteobacterium isolated from marine sediment of the Yellow Sea, China.</title>
        <authorList>
            <person name="Zhang G."/>
            <person name="Xiong Q."/>
        </authorList>
    </citation>
    <scope>NUCLEOTIDE SEQUENCE [LARGE SCALE GENOMIC DNA]</scope>
    <source>
        <strain evidence="6">WRN-8</strain>
    </source>
</reference>
<keyword evidence="7" id="KW-1185">Reference proteome</keyword>
<comment type="function">
    <text evidence="4">Catalyzes the interconversion of L-alanine and D-alanine. May also act on other amino acids.</text>
</comment>
<comment type="similarity">
    <text evidence="4">Belongs to the alanine racemase family.</text>
</comment>
<feature type="active site" description="Proton acceptor; specific for L-alanine" evidence="4">
    <location>
        <position position="271"/>
    </location>
</feature>
<dbReference type="PRINTS" id="PR00992">
    <property type="entry name" value="ALARACEMASE"/>
</dbReference>
<dbReference type="PANTHER" id="PTHR30511">
    <property type="entry name" value="ALANINE RACEMASE"/>
    <property type="match status" value="1"/>
</dbReference>
<evidence type="ECO:0000256" key="2">
    <source>
        <dbReference type="ARBA" id="ARBA00022898"/>
    </source>
</evidence>
<keyword evidence="3 4" id="KW-0413">Isomerase</keyword>
<evidence type="ECO:0000313" key="6">
    <source>
        <dbReference type="EMBL" id="PCO04065.1"/>
    </source>
</evidence>
<name>A0ABX4HVC2_9GAMM</name>